<dbReference type="Ensembl" id="ENSPKIT00000028820.1">
    <property type="protein sequence ID" value="ENSPKIP00000004831.1"/>
    <property type="gene ID" value="ENSPKIG00000021766.1"/>
</dbReference>
<proteinExistence type="predicted"/>
<keyword evidence="1" id="KW-0378">Hydrolase</keyword>
<dbReference type="InterPro" id="IPR020422">
    <property type="entry name" value="TYR_PHOSPHATASE_DUAL_dom"/>
</dbReference>
<dbReference type="STRING" id="1676925.ENSPKIP00000004831"/>
<dbReference type="GO" id="GO:0008579">
    <property type="term" value="F:JUN kinase phosphatase activity"/>
    <property type="evidence" value="ECO:0007669"/>
    <property type="project" value="TreeGrafter"/>
</dbReference>
<sequence>MQSLANEIKTFSKTALKKQCTQVTTLGGKRLIETWQGSNLCVVEDGGQPDGAYGYIEDNSLDLQVGVIKPYLLLEWLLMSYNLCISCVSVASQDVAHDLDTLKELKVSHILNVGYGVENISPDLFVYKTLNILDLPETDITSYFHETSQFIDQVKAEGGVVLVHCNAGVSRSAAIVIGYLMSREGLAFNAALALVKAARPAIRPNPGFYEQLKDYRECDNR</sequence>
<feature type="domain" description="Tyrosine-protein phosphatase" evidence="3">
    <location>
        <begin position="75"/>
        <end position="221"/>
    </location>
</feature>
<keyword evidence="2" id="KW-0904">Protein phosphatase</keyword>
<dbReference type="InterPro" id="IPR029021">
    <property type="entry name" value="Prot-tyrosine_phosphatase-like"/>
</dbReference>
<evidence type="ECO:0000259" key="4">
    <source>
        <dbReference type="PROSITE" id="PS50056"/>
    </source>
</evidence>
<keyword evidence="6" id="KW-1185">Reference proteome</keyword>
<dbReference type="PROSITE" id="PS50054">
    <property type="entry name" value="TYR_PHOSPHATASE_DUAL"/>
    <property type="match status" value="1"/>
</dbReference>
<dbReference type="SUPFAM" id="SSF52799">
    <property type="entry name" value="(Phosphotyrosine protein) phosphatases II"/>
    <property type="match status" value="1"/>
</dbReference>
<dbReference type="InterPro" id="IPR000340">
    <property type="entry name" value="Dual-sp_phosphatase_cat-dom"/>
</dbReference>
<dbReference type="PANTHER" id="PTHR46377">
    <property type="entry name" value="DUAL SPECIFICITY PROTEIN PHOSPHATASE 19"/>
    <property type="match status" value="1"/>
</dbReference>
<accession>A0A3B3QHE8</accession>
<protein>
    <submittedName>
        <fullName evidence="5">Dual specificity phosphatase 19b</fullName>
    </submittedName>
</protein>
<dbReference type="GO" id="GO:0005737">
    <property type="term" value="C:cytoplasm"/>
    <property type="evidence" value="ECO:0007669"/>
    <property type="project" value="TreeGrafter"/>
</dbReference>
<name>A0A3B3QHE8_9TELE</name>
<dbReference type="Gene3D" id="3.90.190.10">
    <property type="entry name" value="Protein tyrosine phosphatase superfamily"/>
    <property type="match status" value="1"/>
</dbReference>
<dbReference type="Pfam" id="PF00782">
    <property type="entry name" value="DSPc"/>
    <property type="match status" value="1"/>
</dbReference>
<evidence type="ECO:0000313" key="5">
    <source>
        <dbReference type="Ensembl" id="ENSPKIP00000004831.1"/>
    </source>
</evidence>
<reference evidence="5" key="1">
    <citation type="submission" date="2025-08" db="UniProtKB">
        <authorList>
            <consortium name="Ensembl"/>
        </authorList>
    </citation>
    <scope>IDENTIFICATION</scope>
</reference>
<dbReference type="GeneTree" id="ENSGT00940000156472"/>
<dbReference type="SMART" id="SM00195">
    <property type="entry name" value="DSPc"/>
    <property type="match status" value="1"/>
</dbReference>
<dbReference type="PANTHER" id="PTHR46377:SF1">
    <property type="entry name" value="DUAL SPECIFICITY PROTEIN PHOSPHATASE 19"/>
    <property type="match status" value="1"/>
</dbReference>
<dbReference type="AlphaFoldDB" id="A0A3B3QHE8"/>
<organism evidence="5 6">
    <name type="scientific">Paramormyrops kingsleyae</name>
    <dbReference type="NCBI Taxonomy" id="1676925"/>
    <lineage>
        <taxon>Eukaryota</taxon>
        <taxon>Metazoa</taxon>
        <taxon>Chordata</taxon>
        <taxon>Craniata</taxon>
        <taxon>Vertebrata</taxon>
        <taxon>Euteleostomi</taxon>
        <taxon>Actinopterygii</taxon>
        <taxon>Neopterygii</taxon>
        <taxon>Teleostei</taxon>
        <taxon>Osteoglossocephala</taxon>
        <taxon>Osteoglossomorpha</taxon>
        <taxon>Osteoglossiformes</taxon>
        <taxon>Mormyridae</taxon>
        <taxon>Paramormyrops</taxon>
    </lineage>
</organism>
<evidence type="ECO:0000313" key="6">
    <source>
        <dbReference type="Proteomes" id="UP000261540"/>
    </source>
</evidence>
<evidence type="ECO:0000259" key="3">
    <source>
        <dbReference type="PROSITE" id="PS50054"/>
    </source>
</evidence>
<dbReference type="PROSITE" id="PS50056">
    <property type="entry name" value="TYR_PHOSPHATASE_2"/>
    <property type="match status" value="1"/>
</dbReference>
<dbReference type="InterPro" id="IPR000387">
    <property type="entry name" value="Tyr_Pase_dom"/>
</dbReference>
<dbReference type="InterPro" id="IPR016130">
    <property type="entry name" value="Tyr_Pase_AS"/>
</dbReference>
<reference evidence="5" key="2">
    <citation type="submission" date="2025-09" db="UniProtKB">
        <authorList>
            <consortium name="Ensembl"/>
        </authorList>
    </citation>
    <scope>IDENTIFICATION</scope>
</reference>
<evidence type="ECO:0000256" key="1">
    <source>
        <dbReference type="ARBA" id="ARBA00022801"/>
    </source>
</evidence>
<feature type="domain" description="Tyrosine specific protein phosphatases" evidence="4">
    <location>
        <begin position="141"/>
        <end position="210"/>
    </location>
</feature>
<dbReference type="Proteomes" id="UP000261540">
    <property type="component" value="Unplaced"/>
</dbReference>
<evidence type="ECO:0000256" key="2">
    <source>
        <dbReference type="ARBA" id="ARBA00022912"/>
    </source>
</evidence>
<dbReference type="PROSITE" id="PS00383">
    <property type="entry name" value="TYR_PHOSPHATASE_1"/>
    <property type="match status" value="1"/>
</dbReference>